<dbReference type="AlphaFoldDB" id="A0AAD9PUZ7"/>
<feature type="domain" description="P2X purinoreceptor 7 intracellular" evidence="1">
    <location>
        <begin position="171"/>
        <end position="234"/>
    </location>
</feature>
<dbReference type="EMBL" id="JARQWQ010000124">
    <property type="protein sequence ID" value="KAK2549582.1"/>
    <property type="molecule type" value="Genomic_DNA"/>
</dbReference>
<dbReference type="PANTHER" id="PTHR36981:SF1">
    <property type="entry name" value="P2X PURINORECEPTOR 7 INTRACELLULAR DOMAIN-CONTAINING PROTEIN"/>
    <property type="match status" value="1"/>
</dbReference>
<dbReference type="InterPro" id="IPR046815">
    <property type="entry name" value="P2RX7_C"/>
</dbReference>
<reference evidence="2" key="2">
    <citation type="journal article" date="2023" name="Science">
        <title>Genomic signatures of disease resistance in endangered staghorn corals.</title>
        <authorList>
            <person name="Vollmer S.V."/>
            <person name="Selwyn J.D."/>
            <person name="Despard B.A."/>
            <person name="Roesel C.L."/>
        </authorList>
    </citation>
    <scope>NUCLEOTIDE SEQUENCE</scope>
    <source>
        <strain evidence="2">K2</strain>
    </source>
</reference>
<name>A0AAD9PUZ7_ACRCE</name>
<organism evidence="2 3">
    <name type="scientific">Acropora cervicornis</name>
    <name type="common">Staghorn coral</name>
    <dbReference type="NCBI Taxonomy" id="6130"/>
    <lineage>
        <taxon>Eukaryota</taxon>
        <taxon>Metazoa</taxon>
        <taxon>Cnidaria</taxon>
        <taxon>Anthozoa</taxon>
        <taxon>Hexacorallia</taxon>
        <taxon>Scleractinia</taxon>
        <taxon>Astrocoeniina</taxon>
        <taxon>Acroporidae</taxon>
        <taxon>Acropora</taxon>
    </lineage>
</organism>
<dbReference type="Proteomes" id="UP001249851">
    <property type="component" value="Unassembled WGS sequence"/>
</dbReference>
<gene>
    <name evidence="2" type="ORF">P5673_029971</name>
</gene>
<sequence length="241" mass="27875">MIFEFFFKDVSSSSDEYDSLSSESDSESFTVASDHRIDHYNENYAAYDDNVEPVPNEEEALQYAEQLALEEEEEEQTLLARFSGEDDSRRNQTYEYFHPIVNFGQDCIKFHFPEPGANAQTVRCRNPTNAGVVWRSQDAVRRWRRASLRTSALSITLGLKCAASIIGTENTIKEILQRNQNTAQSEFLRSVAYRQYVRLVCEYVGPSRRIPLPNCVYNRIRKAFPNAEGEYVGYEEEERQD</sequence>
<protein>
    <recommendedName>
        <fullName evidence="1">P2X purinoreceptor 7 intracellular domain-containing protein</fullName>
    </recommendedName>
</protein>
<evidence type="ECO:0000259" key="1">
    <source>
        <dbReference type="Pfam" id="PF20478"/>
    </source>
</evidence>
<keyword evidence="3" id="KW-1185">Reference proteome</keyword>
<evidence type="ECO:0000313" key="2">
    <source>
        <dbReference type="EMBL" id="KAK2549582.1"/>
    </source>
</evidence>
<accession>A0AAD9PUZ7</accession>
<proteinExistence type="predicted"/>
<dbReference type="Pfam" id="PF20478">
    <property type="entry name" value="P2RX7_C"/>
    <property type="match status" value="1"/>
</dbReference>
<comment type="caution">
    <text evidence="2">The sequence shown here is derived from an EMBL/GenBank/DDBJ whole genome shotgun (WGS) entry which is preliminary data.</text>
</comment>
<reference evidence="2" key="1">
    <citation type="journal article" date="2023" name="G3 (Bethesda)">
        <title>Whole genome assembly and annotation of the endangered Caribbean coral Acropora cervicornis.</title>
        <authorList>
            <person name="Selwyn J.D."/>
            <person name="Vollmer S.V."/>
        </authorList>
    </citation>
    <scope>NUCLEOTIDE SEQUENCE</scope>
    <source>
        <strain evidence="2">K2</strain>
    </source>
</reference>
<dbReference type="PANTHER" id="PTHR36981">
    <property type="entry name" value="ZGC:195170"/>
    <property type="match status" value="1"/>
</dbReference>
<evidence type="ECO:0000313" key="3">
    <source>
        <dbReference type="Proteomes" id="UP001249851"/>
    </source>
</evidence>